<dbReference type="PANTHER" id="PTHR31668">
    <property type="entry name" value="GLUCOSE TRANSPORT TRANSCRIPTION REGULATOR RGT1-RELATED-RELATED"/>
    <property type="match status" value="1"/>
</dbReference>
<dbReference type="GO" id="GO:0003677">
    <property type="term" value="F:DNA binding"/>
    <property type="evidence" value="ECO:0007669"/>
    <property type="project" value="InterPro"/>
</dbReference>
<gene>
    <name evidence="3" type="ORF">CABS02_08693</name>
</gene>
<accession>A0A9P9XCA0</accession>
<dbReference type="GO" id="GO:0006351">
    <property type="term" value="P:DNA-templated transcription"/>
    <property type="evidence" value="ECO:0007669"/>
    <property type="project" value="InterPro"/>
</dbReference>
<dbReference type="Pfam" id="PF04082">
    <property type="entry name" value="Fungal_trans"/>
    <property type="match status" value="1"/>
</dbReference>
<keyword evidence="4" id="KW-1185">Reference proteome</keyword>
<proteinExistence type="predicted"/>
<keyword evidence="1" id="KW-0539">Nucleus</keyword>
<sequence>MCRKRGERCSFLDDPTLESALTHESATASLSGGSPNDCDGLEDLGQAGVGFDTSTILPGDLASDIVQGSLGDHTNDHYSQHPADEDAIYGGFTDERIWGSPPPDETQFASTAIGAGLMQFDGIPLANSQVLHQHDFETPERAAPLPTFEASSNGANSAHEIGIRFSTEPHDGWAQSSNLNDAAFTIDQRPEFQSAYFGLSGESDPYLLRHYLYNDADEFPFLRVIYRRTQSGTPFHRDHSSVTEHPRSDENNVPVQFLLTSNEFVQYVYPAFPVISRSQIVTAFDGHFKSASPGHAPLPTYLLAAIYASALPFTAYDDILCVSSVYKKPSAQRLWQIVYDGIQTTLHTPKLSTISSALLYLHKPRVGVQHVSADTSFAWSMIASVVGLATSLALHLDCSSWSIPPWEKRLRRRLWWMTFSEATWRSLLLGRPAIIAPDQWNVSELTSLDFEVEEMLLGLGDDTKANDFAEKLRLATHESDEGMISQRLATLTIIADNIYRCLYTIRATEKLADDLAGSIRAIKPLREELKLWYASLPIYLKTPKIDPERVAPAAPSSAACLKFAYLTLEILLYRALLRPLGKIDLEVVSNAVSQTDDLCSSSDANMTGPELGESLRNEIELIICAAENCARIISTFTVELMSWDFAGFCVQHAKTCKILIDKWRQILRHQSQSFEDMSLGILRLDAMYWSNMNKIFRINRYVAQVIKDST</sequence>
<name>A0A9P9XCA0_9PEZI</name>
<dbReference type="AlphaFoldDB" id="A0A9P9XCA0"/>
<dbReference type="GO" id="GO:0001080">
    <property type="term" value="P:nitrogen catabolite activation of transcription from RNA polymerase II promoter"/>
    <property type="evidence" value="ECO:0007669"/>
    <property type="project" value="TreeGrafter"/>
</dbReference>
<dbReference type="CDD" id="cd12148">
    <property type="entry name" value="fungal_TF_MHR"/>
    <property type="match status" value="1"/>
</dbReference>
<dbReference type="GO" id="GO:0005634">
    <property type="term" value="C:nucleus"/>
    <property type="evidence" value="ECO:0007669"/>
    <property type="project" value="TreeGrafter"/>
</dbReference>
<reference evidence="3" key="1">
    <citation type="submission" date="2019-01" db="EMBL/GenBank/DDBJ databases">
        <title>Colletotrichum abscissum LGMF1257.</title>
        <authorList>
            <person name="Baroncelli R."/>
        </authorList>
    </citation>
    <scope>NUCLEOTIDE SEQUENCE</scope>
    <source>
        <strain evidence="3">Ca142</strain>
    </source>
</reference>
<evidence type="ECO:0000313" key="4">
    <source>
        <dbReference type="Proteomes" id="UP001056436"/>
    </source>
</evidence>
<evidence type="ECO:0000259" key="2">
    <source>
        <dbReference type="Pfam" id="PF04082"/>
    </source>
</evidence>
<dbReference type="EMBL" id="SDAQ01000053">
    <property type="protein sequence ID" value="KAI3547503.1"/>
    <property type="molecule type" value="Genomic_DNA"/>
</dbReference>
<organism evidence="3 4">
    <name type="scientific">Colletotrichum abscissum</name>
    <dbReference type="NCBI Taxonomy" id="1671311"/>
    <lineage>
        <taxon>Eukaryota</taxon>
        <taxon>Fungi</taxon>
        <taxon>Dikarya</taxon>
        <taxon>Ascomycota</taxon>
        <taxon>Pezizomycotina</taxon>
        <taxon>Sordariomycetes</taxon>
        <taxon>Hypocreomycetidae</taxon>
        <taxon>Glomerellales</taxon>
        <taxon>Glomerellaceae</taxon>
        <taxon>Colletotrichum</taxon>
        <taxon>Colletotrichum acutatum species complex</taxon>
    </lineage>
</organism>
<dbReference type="InterPro" id="IPR050797">
    <property type="entry name" value="Carb_Metab_Trans_Reg"/>
</dbReference>
<dbReference type="OrthoDB" id="1924787at2759"/>
<dbReference type="PANTHER" id="PTHR31668:SF4">
    <property type="entry name" value="TRANSCRIPTIONAL ACTIVATOR PROTEIN DAL81"/>
    <property type="match status" value="1"/>
</dbReference>
<dbReference type="GO" id="GO:0008270">
    <property type="term" value="F:zinc ion binding"/>
    <property type="evidence" value="ECO:0007669"/>
    <property type="project" value="InterPro"/>
</dbReference>
<comment type="caution">
    <text evidence="3">The sequence shown here is derived from an EMBL/GenBank/DDBJ whole genome shotgun (WGS) entry which is preliminary data.</text>
</comment>
<feature type="domain" description="Xylanolytic transcriptional activator regulatory" evidence="2">
    <location>
        <begin position="263"/>
        <end position="533"/>
    </location>
</feature>
<evidence type="ECO:0000313" key="3">
    <source>
        <dbReference type="EMBL" id="KAI3547503.1"/>
    </source>
</evidence>
<evidence type="ECO:0000256" key="1">
    <source>
        <dbReference type="ARBA" id="ARBA00023242"/>
    </source>
</evidence>
<dbReference type="Proteomes" id="UP001056436">
    <property type="component" value="Unassembled WGS sequence"/>
</dbReference>
<dbReference type="InterPro" id="IPR007219">
    <property type="entry name" value="XnlR_reg_dom"/>
</dbReference>
<protein>
    <submittedName>
        <fullName evidence="3">Fungal specific transcription factor</fullName>
    </submittedName>
</protein>